<organism evidence="1 2">
    <name type="scientific">Rhododendron molle</name>
    <name type="common">Chinese azalea</name>
    <name type="synonym">Azalea mollis</name>
    <dbReference type="NCBI Taxonomy" id="49168"/>
    <lineage>
        <taxon>Eukaryota</taxon>
        <taxon>Viridiplantae</taxon>
        <taxon>Streptophyta</taxon>
        <taxon>Embryophyta</taxon>
        <taxon>Tracheophyta</taxon>
        <taxon>Spermatophyta</taxon>
        <taxon>Magnoliopsida</taxon>
        <taxon>eudicotyledons</taxon>
        <taxon>Gunneridae</taxon>
        <taxon>Pentapetalae</taxon>
        <taxon>asterids</taxon>
        <taxon>Ericales</taxon>
        <taxon>Ericaceae</taxon>
        <taxon>Ericoideae</taxon>
        <taxon>Rhodoreae</taxon>
        <taxon>Rhododendron</taxon>
    </lineage>
</organism>
<comment type="caution">
    <text evidence="1">The sequence shown here is derived from an EMBL/GenBank/DDBJ whole genome shotgun (WGS) entry which is preliminary data.</text>
</comment>
<dbReference type="Proteomes" id="UP001062846">
    <property type="component" value="Chromosome 7"/>
</dbReference>
<sequence length="108" mass="11755">MRRNSNKDRCSCGFPHLEGPGLLECSCNQEEEVEDWSPMKYKVVKVVVAGIVAVVVVIRKRTTVVVVVICKSTTVAAERSEPEAIVSVASIAAVLVGVNIFQDKCNIH</sequence>
<protein>
    <submittedName>
        <fullName evidence="1">Uncharacterized protein</fullName>
    </submittedName>
</protein>
<evidence type="ECO:0000313" key="1">
    <source>
        <dbReference type="EMBL" id="KAI8547657.1"/>
    </source>
</evidence>
<gene>
    <name evidence="1" type="ORF">RHMOL_Rhmol07G0212800</name>
</gene>
<evidence type="ECO:0000313" key="2">
    <source>
        <dbReference type="Proteomes" id="UP001062846"/>
    </source>
</evidence>
<name>A0ACC0N2V4_RHOML</name>
<dbReference type="EMBL" id="CM046394">
    <property type="protein sequence ID" value="KAI8547657.1"/>
    <property type="molecule type" value="Genomic_DNA"/>
</dbReference>
<reference evidence="1" key="1">
    <citation type="submission" date="2022-02" db="EMBL/GenBank/DDBJ databases">
        <title>Plant Genome Project.</title>
        <authorList>
            <person name="Zhang R.-G."/>
        </authorList>
    </citation>
    <scope>NUCLEOTIDE SEQUENCE</scope>
    <source>
        <strain evidence="1">AT1</strain>
    </source>
</reference>
<accession>A0ACC0N2V4</accession>
<keyword evidence="2" id="KW-1185">Reference proteome</keyword>
<proteinExistence type="predicted"/>